<organism evidence="2 3">
    <name type="scientific">Allacma fusca</name>
    <dbReference type="NCBI Taxonomy" id="39272"/>
    <lineage>
        <taxon>Eukaryota</taxon>
        <taxon>Metazoa</taxon>
        <taxon>Ecdysozoa</taxon>
        <taxon>Arthropoda</taxon>
        <taxon>Hexapoda</taxon>
        <taxon>Collembola</taxon>
        <taxon>Symphypleona</taxon>
        <taxon>Sminthuridae</taxon>
        <taxon>Allacma</taxon>
    </lineage>
</organism>
<dbReference type="AlphaFoldDB" id="A0A8J2LDC0"/>
<evidence type="ECO:0000313" key="2">
    <source>
        <dbReference type="EMBL" id="CAG7833058.1"/>
    </source>
</evidence>
<protein>
    <submittedName>
        <fullName evidence="2">Uncharacterized protein</fullName>
    </submittedName>
</protein>
<feature type="transmembrane region" description="Helical" evidence="1">
    <location>
        <begin position="21"/>
        <end position="47"/>
    </location>
</feature>
<dbReference type="OrthoDB" id="6134459at2759"/>
<evidence type="ECO:0000313" key="3">
    <source>
        <dbReference type="Proteomes" id="UP000708208"/>
    </source>
</evidence>
<comment type="caution">
    <text evidence="2">The sequence shown here is derived from an EMBL/GenBank/DDBJ whole genome shotgun (WGS) entry which is preliminary data.</text>
</comment>
<keyword evidence="3" id="KW-1185">Reference proteome</keyword>
<keyword evidence="1" id="KW-0472">Membrane</keyword>
<reference evidence="2" key="1">
    <citation type="submission" date="2021-06" db="EMBL/GenBank/DDBJ databases">
        <authorList>
            <person name="Hodson N. C."/>
            <person name="Mongue J. A."/>
            <person name="Jaron S. K."/>
        </authorList>
    </citation>
    <scope>NUCLEOTIDE SEQUENCE</scope>
</reference>
<sequence>LCSFCSSLSLTSPFYKGTKRFFGYACFALGVPTLTVIIASAVEFSFLDNTGVLVPGFRKTCLISEKLPFVLYVVGVNGSLFTVNLIFGFLTFKSLWDAKQNVKSLKTKSNSTS</sequence>
<dbReference type="EMBL" id="CAJVCH010568308">
    <property type="protein sequence ID" value="CAG7833058.1"/>
    <property type="molecule type" value="Genomic_DNA"/>
</dbReference>
<keyword evidence="1" id="KW-1133">Transmembrane helix</keyword>
<dbReference type="Proteomes" id="UP000708208">
    <property type="component" value="Unassembled WGS sequence"/>
</dbReference>
<feature type="non-terminal residue" evidence="2">
    <location>
        <position position="113"/>
    </location>
</feature>
<feature type="non-terminal residue" evidence="2">
    <location>
        <position position="1"/>
    </location>
</feature>
<proteinExistence type="predicted"/>
<evidence type="ECO:0000256" key="1">
    <source>
        <dbReference type="SAM" id="Phobius"/>
    </source>
</evidence>
<feature type="transmembrane region" description="Helical" evidence="1">
    <location>
        <begin position="67"/>
        <end position="90"/>
    </location>
</feature>
<name>A0A8J2LDC0_9HEXA</name>
<accession>A0A8J2LDC0</accession>
<keyword evidence="1" id="KW-0812">Transmembrane</keyword>
<gene>
    <name evidence="2" type="ORF">AFUS01_LOCUS42707</name>
</gene>